<evidence type="ECO:0000256" key="1">
    <source>
        <dbReference type="SAM" id="Coils"/>
    </source>
</evidence>
<dbReference type="OrthoDB" id="2375961at2"/>
<keyword evidence="3" id="KW-1185">Reference proteome</keyword>
<dbReference type="Pfam" id="PF11068">
    <property type="entry name" value="YlqD"/>
    <property type="match status" value="1"/>
</dbReference>
<organism evidence="2 3">
    <name type="scientific">Tepidibacillus fermentans</name>
    <dbReference type="NCBI Taxonomy" id="1281767"/>
    <lineage>
        <taxon>Bacteria</taxon>
        <taxon>Bacillati</taxon>
        <taxon>Bacillota</taxon>
        <taxon>Bacilli</taxon>
        <taxon>Bacillales</taxon>
        <taxon>Bacillaceae</taxon>
        <taxon>Tepidibacillus</taxon>
    </lineage>
</organism>
<accession>A0A4R3K8S5</accession>
<evidence type="ECO:0000313" key="3">
    <source>
        <dbReference type="Proteomes" id="UP000295788"/>
    </source>
</evidence>
<dbReference type="AlphaFoldDB" id="A0A4R3K8S5"/>
<comment type="caution">
    <text evidence="2">The sequence shown here is derived from an EMBL/GenBank/DDBJ whole genome shotgun (WGS) entry which is preliminary data.</text>
</comment>
<evidence type="ECO:0000313" key="2">
    <source>
        <dbReference type="EMBL" id="TCS79213.1"/>
    </source>
</evidence>
<sequence>MKIKVPIPVKMIVTDSSKIKMRNEINESIRKLNVELEQLQFQQKKLMNEAQKKGREAVRIVQERMDYETNRRKEKLVTLTEQLNHLEKIEEGEEIFHRFVEAEMEIHVGDSWNQIFHGNEIVIKDGIVIEIRKGALDGNTIY</sequence>
<protein>
    <submittedName>
        <fullName evidence="2">YlqD protein</fullName>
    </submittedName>
</protein>
<keyword evidence="1" id="KW-0175">Coiled coil</keyword>
<reference evidence="2 3" key="1">
    <citation type="submission" date="2019-03" db="EMBL/GenBank/DDBJ databases">
        <title>Genomic Encyclopedia of Type Strains, Phase IV (KMG-IV): sequencing the most valuable type-strain genomes for metagenomic binning, comparative biology and taxonomic classification.</title>
        <authorList>
            <person name="Goeker M."/>
        </authorList>
    </citation>
    <scope>NUCLEOTIDE SEQUENCE [LARGE SCALE GENOMIC DNA]</scope>
    <source>
        <strain evidence="2 3">DSM 23802</strain>
    </source>
</reference>
<gene>
    <name evidence="2" type="ORF">EDD72_12222</name>
</gene>
<dbReference type="Gene3D" id="6.10.140.1110">
    <property type="match status" value="1"/>
</dbReference>
<dbReference type="InterPro" id="IPR021297">
    <property type="entry name" value="YlqD"/>
</dbReference>
<proteinExistence type="predicted"/>
<feature type="coiled-coil region" evidence="1">
    <location>
        <begin position="22"/>
        <end position="56"/>
    </location>
</feature>
<dbReference type="EMBL" id="SMAB01000022">
    <property type="protein sequence ID" value="TCS79213.1"/>
    <property type="molecule type" value="Genomic_DNA"/>
</dbReference>
<name>A0A4R3K8S5_9BACI</name>
<dbReference type="Proteomes" id="UP000295788">
    <property type="component" value="Unassembled WGS sequence"/>
</dbReference>
<dbReference type="RefSeq" id="WP_132770260.1">
    <property type="nucleotide sequence ID" value="NZ_SMAB01000022.1"/>
</dbReference>